<dbReference type="AlphaFoldDB" id="S7WGS5"/>
<dbReference type="Proteomes" id="UP000014974">
    <property type="component" value="Unassembled WGS sequence"/>
</dbReference>
<dbReference type="STRING" id="641524.ADICYQ_5109"/>
<dbReference type="EMBL" id="ATNM01000172">
    <property type="protein sequence ID" value="EPR65964.1"/>
    <property type="molecule type" value="Genomic_DNA"/>
</dbReference>
<protein>
    <submittedName>
        <fullName evidence="1">Uncharacterized protein</fullName>
    </submittedName>
</protein>
<proteinExistence type="predicted"/>
<comment type="caution">
    <text evidence="1">The sequence shown here is derived from an EMBL/GenBank/DDBJ whole genome shotgun (WGS) entry which is preliminary data.</text>
</comment>
<evidence type="ECO:0000313" key="2">
    <source>
        <dbReference type="Proteomes" id="UP000014974"/>
    </source>
</evidence>
<organism evidence="1 2">
    <name type="scientific">Cyclobacterium qasimii M12-11B</name>
    <dbReference type="NCBI Taxonomy" id="641524"/>
    <lineage>
        <taxon>Bacteria</taxon>
        <taxon>Pseudomonadati</taxon>
        <taxon>Bacteroidota</taxon>
        <taxon>Cytophagia</taxon>
        <taxon>Cytophagales</taxon>
        <taxon>Cyclobacteriaceae</taxon>
        <taxon>Cyclobacterium</taxon>
    </lineage>
</organism>
<reference evidence="1 2" key="1">
    <citation type="journal article" date="2013" name="Genome Announc.">
        <title>Draft Genome Sequence of Cyclobacterium qasimii Strain M12-11BT, Isolated from Arctic Marine Sediment.</title>
        <authorList>
            <person name="Shivaji S."/>
            <person name="Ara S."/>
            <person name="Singh A."/>
            <person name="Kumar Pinnaka A."/>
        </authorList>
    </citation>
    <scope>NUCLEOTIDE SEQUENCE [LARGE SCALE GENOMIC DNA]</scope>
    <source>
        <strain evidence="1 2">M12-11B</strain>
    </source>
</reference>
<gene>
    <name evidence="1" type="ORF">ADICYQ_5109</name>
</gene>
<evidence type="ECO:0000313" key="1">
    <source>
        <dbReference type="EMBL" id="EPR65964.1"/>
    </source>
</evidence>
<name>S7WGS5_9BACT</name>
<dbReference type="RefSeq" id="WP_020892004.1">
    <property type="nucleotide sequence ID" value="NZ_ATNM01000172.1"/>
</dbReference>
<sequence length="55" mass="5906">MGTAKIAIAITANEIDRGITSKGLKRRAFASFESFFQLSLSSSKTIDPRCGIGKN</sequence>
<accession>S7WGS5</accession>